<reference evidence="2 3" key="1">
    <citation type="submission" date="2024-09" db="EMBL/GenBank/DDBJ databases">
        <title>Novel species of the genus Pelomonas and Roseateles isolated from streams.</title>
        <authorList>
            <person name="Lu H."/>
        </authorList>
    </citation>
    <scope>NUCLEOTIDE SEQUENCE [LARGE SCALE GENOMIC DNA]</scope>
    <source>
        <strain evidence="2 3">DC23W</strain>
    </source>
</reference>
<dbReference type="Proteomes" id="UP001606300">
    <property type="component" value="Unassembled WGS sequence"/>
</dbReference>
<proteinExistence type="predicted"/>
<name>A0ABW7EKB5_9BURK</name>
<comment type="caution">
    <text evidence="2">The sequence shown here is derived from an EMBL/GenBank/DDBJ whole genome shotgun (WGS) entry which is preliminary data.</text>
</comment>
<feature type="transmembrane region" description="Helical" evidence="1">
    <location>
        <begin position="35"/>
        <end position="59"/>
    </location>
</feature>
<protein>
    <submittedName>
        <fullName evidence="2">Uncharacterized protein</fullName>
    </submittedName>
</protein>
<keyword evidence="1" id="KW-0812">Transmembrane</keyword>
<evidence type="ECO:0000256" key="1">
    <source>
        <dbReference type="SAM" id="Phobius"/>
    </source>
</evidence>
<gene>
    <name evidence="2" type="ORF">ACG02S_01015</name>
</gene>
<keyword evidence="3" id="KW-1185">Reference proteome</keyword>
<keyword evidence="1" id="KW-0472">Membrane</keyword>
<dbReference type="RefSeq" id="WP_394468577.1">
    <property type="nucleotide sequence ID" value="NZ_JBIGHY010000001.1"/>
</dbReference>
<keyword evidence="1" id="KW-1133">Transmembrane helix</keyword>
<organism evidence="2 3">
    <name type="scientific">Pelomonas dachongensis</name>
    <dbReference type="NCBI Taxonomy" id="3299029"/>
    <lineage>
        <taxon>Bacteria</taxon>
        <taxon>Pseudomonadati</taxon>
        <taxon>Pseudomonadota</taxon>
        <taxon>Betaproteobacteria</taxon>
        <taxon>Burkholderiales</taxon>
        <taxon>Sphaerotilaceae</taxon>
        <taxon>Roseateles</taxon>
    </lineage>
</organism>
<evidence type="ECO:0000313" key="3">
    <source>
        <dbReference type="Proteomes" id="UP001606300"/>
    </source>
</evidence>
<sequence length="62" mass="6832">MSVRKTIPDGAHSPYVAFTDDRQRKWALVSRDIRLVLIALIIAMGGGAALKWPAIWHFISGG</sequence>
<accession>A0ABW7EKB5</accession>
<dbReference type="EMBL" id="JBIGHY010000001">
    <property type="protein sequence ID" value="MFG6412471.1"/>
    <property type="molecule type" value="Genomic_DNA"/>
</dbReference>
<evidence type="ECO:0000313" key="2">
    <source>
        <dbReference type="EMBL" id="MFG6412471.1"/>
    </source>
</evidence>